<gene>
    <name evidence="2" type="ORF">GCM10023094_36730</name>
</gene>
<feature type="region of interest" description="Disordered" evidence="1">
    <location>
        <begin position="109"/>
        <end position="153"/>
    </location>
</feature>
<name>A0ABP8PCT5_9NOCA</name>
<evidence type="ECO:0000313" key="3">
    <source>
        <dbReference type="Proteomes" id="UP001501183"/>
    </source>
</evidence>
<dbReference type="Gene3D" id="3.10.620.30">
    <property type="match status" value="1"/>
</dbReference>
<dbReference type="EMBL" id="BAABFB010000059">
    <property type="protein sequence ID" value="GAA4484141.1"/>
    <property type="molecule type" value="Genomic_DNA"/>
</dbReference>
<proteinExistence type="predicted"/>
<feature type="compositionally biased region" description="Basic and acidic residues" evidence="1">
    <location>
        <begin position="118"/>
        <end position="136"/>
    </location>
</feature>
<reference evidence="3" key="1">
    <citation type="journal article" date="2019" name="Int. J. Syst. Evol. Microbiol.">
        <title>The Global Catalogue of Microorganisms (GCM) 10K type strain sequencing project: providing services to taxonomists for standard genome sequencing and annotation.</title>
        <authorList>
            <consortium name="The Broad Institute Genomics Platform"/>
            <consortium name="The Broad Institute Genome Sequencing Center for Infectious Disease"/>
            <person name="Wu L."/>
            <person name="Ma J."/>
        </authorList>
    </citation>
    <scope>NUCLEOTIDE SEQUENCE [LARGE SCALE GENOMIC DNA]</scope>
    <source>
        <strain evidence="3">JCM 32206</strain>
    </source>
</reference>
<sequence length="153" mass="17029">MGLCYAKSHLLAALLRIGGIPTALCYQWLVDDDYFMLHGLVAVHLDGAWHRLDARGNKEGVDARFDLGVERLAWPVRPEPGERDFPTLHVFPPRQLVRALRSVDDIRSLTTSGPGILPDRESSHPQRRPSARERNPTAHHPAPTPLCCGSSSR</sequence>
<keyword evidence="3" id="KW-1185">Reference proteome</keyword>
<comment type="caution">
    <text evidence="2">The sequence shown here is derived from an EMBL/GenBank/DDBJ whole genome shotgun (WGS) entry which is preliminary data.</text>
</comment>
<accession>A0ABP8PCT5</accession>
<dbReference type="Proteomes" id="UP001501183">
    <property type="component" value="Unassembled WGS sequence"/>
</dbReference>
<organism evidence="2 3">
    <name type="scientific">Rhodococcus olei</name>
    <dbReference type="NCBI Taxonomy" id="2161675"/>
    <lineage>
        <taxon>Bacteria</taxon>
        <taxon>Bacillati</taxon>
        <taxon>Actinomycetota</taxon>
        <taxon>Actinomycetes</taxon>
        <taxon>Mycobacteriales</taxon>
        <taxon>Nocardiaceae</taxon>
        <taxon>Rhodococcus</taxon>
    </lineage>
</organism>
<dbReference type="SUPFAM" id="SSF54001">
    <property type="entry name" value="Cysteine proteinases"/>
    <property type="match status" value="1"/>
</dbReference>
<dbReference type="InterPro" id="IPR038765">
    <property type="entry name" value="Papain-like_cys_pep_sf"/>
</dbReference>
<protein>
    <recommendedName>
        <fullName evidence="4">Transglutaminase superfamily protein</fullName>
    </recommendedName>
</protein>
<evidence type="ECO:0008006" key="4">
    <source>
        <dbReference type="Google" id="ProtNLM"/>
    </source>
</evidence>
<evidence type="ECO:0000313" key="2">
    <source>
        <dbReference type="EMBL" id="GAA4484141.1"/>
    </source>
</evidence>
<dbReference type="RefSeq" id="WP_345348199.1">
    <property type="nucleotide sequence ID" value="NZ_BAABFB010000059.1"/>
</dbReference>
<evidence type="ECO:0000256" key="1">
    <source>
        <dbReference type="SAM" id="MobiDB-lite"/>
    </source>
</evidence>